<name>A0ABS7SBI5_9MICO</name>
<gene>
    <name evidence="1" type="ORF">KCQ71_16180</name>
</gene>
<organism evidence="1 2">
    <name type="scientific">Occultella gossypii</name>
    <dbReference type="NCBI Taxonomy" id="2800820"/>
    <lineage>
        <taxon>Bacteria</taxon>
        <taxon>Bacillati</taxon>
        <taxon>Actinomycetota</taxon>
        <taxon>Actinomycetes</taxon>
        <taxon>Micrococcales</taxon>
        <taxon>Ruaniaceae</taxon>
        <taxon>Occultella</taxon>
    </lineage>
</organism>
<sequence length="57" mass="6308">MGKTPSAWYVRAWRAVRGFVAEMFAPSEATDTIGTNQAKMHPRVTLRGRTMNGGWGP</sequence>
<dbReference type="EMBL" id="JAGSHT010000015">
    <property type="protein sequence ID" value="MBZ2197700.1"/>
    <property type="molecule type" value="Genomic_DNA"/>
</dbReference>
<proteinExistence type="predicted"/>
<evidence type="ECO:0000313" key="1">
    <source>
        <dbReference type="EMBL" id="MBZ2197700.1"/>
    </source>
</evidence>
<reference evidence="1 2" key="1">
    <citation type="submission" date="2021-04" db="EMBL/GenBank/DDBJ databases">
        <title>Ruania sp. nov., isolated from sandy soil of mangrove forest.</title>
        <authorList>
            <person name="Ge X."/>
            <person name="Huang R."/>
            <person name="Liu W."/>
        </authorList>
    </citation>
    <scope>NUCLEOTIDE SEQUENCE [LARGE SCALE GENOMIC DNA]</scope>
    <source>
        <strain evidence="1 2">N2-46</strain>
    </source>
</reference>
<comment type="caution">
    <text evidence="1">The sequence shown here is derived from an EMBL/GenBank/DDBJ whole genome shotgun (WGS) entry which is preliminary data.</text>
</comment>
<protein>
    <submittedName>
        <fullName evidence="1">Uncharacterized protein</fullName>
    </submittedName>
</protein>
<dbReference type="RefSeq" id="WP_223407752.1">
    <property type="nucleotide sequence ID" value="NZ_JAGSHT010000015.1"/>
</dbReference>
<evidence type="ECO:0000313" key="2">
    <source>
        <dbReference type="Proteomes" id="UP000826651"/>
    </source>
</evidence>
<accession>A0ABS7SBI5</accession>
<dbReference type="Proteomes" id="UP000826651">
    <property type="component" value="Unassembled WGS sequence"/>
</dbReference>
<keyword evidence="2" id="KW-1185">Reference proteome</keyword>